<dbReference type="EMBL" id="MQTW01000646">
    <property type="protein sequence ID" value="RYC79414.1"/>
    <property type="molecule type" value="Genomic_DNA"/>
</dbReference>
<evidence type="ECO:0000313" key="1">
    <source>
        <dbReference type="EMBL" id="RYC79414.1"/>
    </source>
</evidence>
<reference evidence="1 2" key="1">
    <citation type="submission" date="2016-12" db="EMBL/GenBank/DDBJ databases">
        <title>Draft genome sequence of Fusarium oxysporum causing rot on Narcissus.</title>
        <authorList>
            <person name="Armitage A.D."/>
            <person name="Taylor A."/>
            <person name="Clarkson J.P."/>
            <person name="Harrison R.J."/>
            <person name="Jackson A.C."/>
        </authorList>
    </citation>
    <scope>NUCLEOTIDE SEQUENCE [LARGE SCALE GENOMIC DNA]</scope>
    <source>
        <strain evidence="1 2">N139</strain>
    </source>
</reference>
<proteinExistence type="predicted"/>
<dbReference type="AlphaFoldDB" id="A0A4Q2UZ77"/>
<evidence type="ECO:0000313" key="2">
    <source>
        <dbReference type="Proteomes" id="UP000290540"/>
    </source>
</evidence>
<dbReference type="Proteomes" id="UP000290540">
    <property type="component" value="Unassembled WGS sequence"/>
</dbReference>
<sequence>MIVFLSIHDGLSPEATSVCRGLDDTCSRSSSHRLVDFYGWVDAWCADNEGLTVCSTRKQLQSDLEKL</sequence>
<comment type="caution">
    <text evidence="1">The sequence shown here is derived from an EMBL/GenBank/DDBJ whole genome shotgun (WGS) entry which is preliminary data.</text>
</comment>
<protein>
    <submittedName>
        <fullName evidence="1">Uncharacterized protein</fullName>
    </submittedName>
</protein>
<gene>
    <name evidence="1" type="ORF">BFJ63_vAg17705</name>
</gene>
<name>A0A4Q2UZ77_FUSOX</name>
<organism evidence="1 2">
    <name type="scientific">Fusarium oxysporum f. sp. narcissi</name>
    <dbReference type="NCBI Taxonomy" id="451672"/>
    <lineage>
        <taxon>Eukaryota</taxon>
        <taxon>Fungi</taxon>
        <taxon>Dikarya</taxon>
        <taxon>Ascomycota</taxon>
        <taxon>Pezizomycotina</taxon>
        <taxon>Sordariomycetes</taxon>
        <taxon>Hypocreomycetidae</taxon>
        <taxon>Hypocreales</taxon>
        <taxon>Nectriaceae</taxon>
        <taxon>Fusarium</taxon>
        <taxon>Fusarium oxysporum species complex</taxon>
    </lineage>
</organism>
<accession>A0A4Q2UZ77</accession>